<protein>
    <recommendedName>
        <fullName evidence="3">BioF2-like acetyltransferase domain-containing protein</fullName>
    </recommendedName>
</protein>
<reference evidence="1 2" key="1">
    <citation type="journal article" date="2011" name="Stand. Genomic Sci.">
        <title>Complete genome sequence of Weeksella virosa type strain (9751).</title>
        <authorList>
            <person name="Lang E."/>
            <person name="Teshima H."/>
            <person name="Lucas S."/>
            <person name="Lapidus A."/>
            <person name="Hammon N."/>
            <person name="Deshpande S."/>
            <person name="Nolan M."/>
            <person name="Cheng J.F."/>
            <person name="Pitluck S."/>
            <person name="Liolios K."/>
            <person name="Pagani I."/>
            <person name="Mikhailova N."/>
            <person name="Ivanova N."/>
            <person name="Mavromatis K."/>
            <person name="Pati A."/>
            <person name="Tapia R."/>
            <person name="Han C."/>
            <person name="Goodwin L."/>
            <person name="Chen A."/>
            <person name="Palaniappan K."/>
            <person name="Land M."/>
            <person name="Hauser L."/>
            <person name="Chang Y.J."/>
            <person name="Jeffries C.D."/>
            <person name="Brambilla E.M."/>
            <person name="Kopitz M."/>
            <person name="Rohde M."/>
            <person name="Goker M."/>
            <person name="Tindall B.J."/>
            <person name="Detter J.C."/>
            <person name="Woyke T."/>
            <person name="Bristow J."/>
            <person name="Eisen J.A."/>
            <person name="Markowitz V."/>
            <person name="Hugenholtz P."/>
            <person name="Klenk H.P."/>
            <person name="Kyrpides N.C."/>
        </authorList>
    </citation>
    <scope>NUCLEOTIDE SEQUENCE [LARGE SCALE GENOMIC DNA]</scope>
    <source>
        <strain evidence="2">ATCC 43766 / DSM 16922 / JCM 21250 / NBRC 16016 / NCTC 11634 / CL345/78</strain>
    </source>
</reference>
<gene>
    <name evidence="1" type="ordered locus">Weevi_1178</name>
</gene>
<name>F0P2X5_WEEVC</name>
<reference evidence="2" key="2">
    <citation type="journal article" date="2011" name="Stand. Genomic Sci.">
        <title>Complete genome sequence of Weeksella virosa type strain (9751T).</title>
        <authorList>
            <person name="Lang E."/>
            <person name="Teshima H."/>
            <person name="Lucas S."/>
            <person name="Lapidus A."/>
            <person name="Hammon N."/>
            <person name="Deshpande S."/>
            <person name="Nolan M."/>
            <person name="Cheng J."/>
            <person name="Pitluck S."/>
            <person name="Liolios K."/>
            <person name="Pagani I."/>
            <person name="Mikhailova N."/>
            <person name="Ivanova N."/>
            <person name="Mavromatis K."/>
            <person name="Pati A."/>
            <person name="Tapia R."/>
            <person name="Han C."/>
            <person name="Goodwin L."/>
            <person name="Chen A."/>
            <person name="Palaniappan K."/>
            <person name="Land M."/>
            <person name="Hauser L."/>
            <person name="Chang Y."/>
            <person name="Jeffries C."/>
            <person name="Brambilla E."/>
            <person name="Kopitz M."/>
            <person name="Rohde M."/>
            <person name="Goker M."/>
            <person name="Tindall B."/>
            <person name="Detter J."/>
            <person name="Woyke T."/>
            <person name="Bristow J."/>
            <person name="Eisen J."/>
            <person name="Markowitz V."/>
            <person name="Hugenholtz P."/>
            <person name="Klenk H."/>
            <person name="Kyrpides N."/>
        </authorList>
    </citation>
    <scope>NUCLEOTIDE SEQUENCE [LARGE SCALE GENOMIC DNA]</scope>
    <source>
        <strain evidence="2">ATCC 43766 / DSM 16922 / JCM 21250 / NBRC 16016 / NCTC 11634 / CL345/78</strain>
    </source>
</reference>
<dbReference type="Gene3D" id="3.40.630.30">
    <property type="match status" value="1"/>
</dbReference>
<dbReference type="AlphaFoldDB" id="F0P2X5"/>
<keyword evidence="2" id="KW-1185">Reference proteome</keyword>
<dbReference type="HOGENOM" id="CLU_072320_0_0_10"/>
<proteinExistence type="predicted"/>
<organism evidence="1 2">
    <name type="scientific">Weeksella virosa (strain ATCC 43766 / DSM 16922 / JCM 21250 / CCUG 30538 / CDC 9751 / IAM 14551 / NBRC 16016 / NCTC 11634 / CL345/78)</name>
    <dbReference type="NCBI Taxonomy" id="865938"/>
    <lineage>
        <taxon>Bacteria</taxon>
        <taxon>Pseudomonadati</taxon>
        <taxon>Bacteroidota</taxon>
        <taxon>Flavobacteriia</taxon>
        <taxon>Flavobacteriales</taxon>
        <taxon>Weeksellaceae</taxon>
        <taxon>Weeksella</taxon>
    </lineage>
</organism>
<evidence type="ECO:0000313" key="2">
    <source>
        <dbReference type="Proteomes" id="UP000008641"/>
    </source>
</evidence>
<dbReference type="eggNOG" id="COG5653">
    <property type="taxonomic scope" value="Bacteria"/>
</dbReference>
<dbReference type="STRING" id="865938.Weevi_1178"/>
<dbReference type="Proteomes" id="UP000008641">
    <property type="component" value="Chromosome"/>
</dbReference>
<sequence>MIKQINRKNLDQEKYTKCLRKSVNYRVYAEIWYLDLLVNKRWDCLVYGDYQAVMPLPFIRLLGMKFVSQPTYCQQLGVFHSDNFPIEVFQRIYRKLEKKRVKSYHFNEENTLLFSPQGEKRINHILPVNNREYDKKTKKNVRSFINKKVELRWNSVEIDELINFKQKNSQHAVDIQQLFRVLTILQEKKKATIITAHSEGELVGFSVFIDSGQRGIYVNASVNNQGKKMAVPTGILDAYIQENPMKILDFEGSNIPSIAHFFEGFGAQKKYYTCYKNNRLW</sequence>
<evidence type="ECO:0008006" key="3">
    <source>
        <dbReference type="Google" id="ProtNLM"/>
    </source>
</evidence>
<dbReference type="InterPro" id="IPR016181">
    <property type="entry name" value="Acyl_CoA_acyltransferase"/>
</dbReference>
<dbReference type="KEGG" id="wvi:Weevi_1178"/>
<dbReference type="EMBL" id="CP002455">
    <property type="protein sequence ID" value="ADX67887.1"/>
    <property type="molecule type" value="Genomic_DNA"/>
</dbReference>
<dbReference type="SUPFAM" id="SSF55729">
    <property type="entry name" value="Acyl-CoA N-acyltransferases (Nat)"/>
    <property type="match status" value="1"/>
</dbReference>
<accession>F0P2X5</accession>
<evidence type="ECO:0000313" key="1">
    <source>
        <dbReference type="EMBL" id="ADX67887.1"/>
    </source>
</evidence>